<dbReference type="InterPro" id="IPR046335">
    <property type="entry name" value="LacI/GalR-like_sensor"/>
</dbReference>
<dbReference type="Gene3D" id="3.40.50.2300">
    <property type="match status" value="2"/>
</dbReference>
<name>A0A9W4ECY7_9ACTN</name>
<keyword evidence="1" id="KW-0805">Transcription regulation</keyword>
<evidence type="ECO:0000313" key="6">
    <source>
        <dbReference type="Proteomes" id="UP001153328"/>
    </source>
</evidence>
<keyword evidence="2" id="KW-0238">DNA-binding</keyword>
<evidence type="ECO:0000256" key="1">
    <source>
        <dbReference type="ARBA" id="ARBA00023015"/>
    </source>
</evidence>
<gene>
    <name evidence="5" type="ORF">SBRY_100028</name>
</gene>
<dbReference type="Pfam" id="PF00356">
    <property type="entry name" value="LacI"/>
    <property type="match status" value="1"/>
</dbReference>
<dbReference type="EMBL" id="CAJVAX010000002">
    <property type="protein sequence ID" value="CAG7612495.1"/>
    <property type="molecule type" value="Genomic_DNA"/>
</dbReference>
<keyword evidence="3" id="KW-0804">Transcription</keyword>
<dbReference type="InterPro" id="IPR010982">
    <property type="entry name" value="Lambda_DNA-bd_dom_sf"/>
</dbReference>
<dbReference type="PANTHER" id="PTHR30146">
    <property type="entry name" value="LACI-RELATED TRANSCRIPTIONAL REPRESSOR"/>
    <property type="match status" value="1"/>
</dbReference>
<sequence length="344" mass="36046">MNVTGHTRRQPSIRDVATAAGVSHQTVSRVINNHPSVKSATRERVNRAIEELGFRRSATALALASGRNRSVTVLTANTTHHGYASVLQGVEEAARKAAYAVGISVLESADEQTVSAAVQRAGDSVGGLIVIAYDPAGVAALAAADPDVPVVGVVETPSQEPPHDRPWVWTDDRRAAYEATGHLLSLGHRSVHYVAIPSGTHRVSARTAGWQQALEDAGAAVPEVVHEGWGPQSGYAAGSRLARDPDVTAVLCGNDDLAIGVMRALHEAGRSVPGDVSVVGFDDAPHSAFVTPSLTTVRLDFSGLGRSAFDLLHGLLATSTPVQYHSAAVPELVVRESSAPPRHP</sequence>
<dbReference type="GO" id="GO:0003700">
    <property type="term" value="F:DNA-binding transcription factor activity"/>
    <property type="evidence" value="ECO:0007669"/>
    <property type="project" value="TreeGrafter"/>
</dbReference>
<dbReference type="AlphaFoldDB" id="A0A9W4ECY7"/>
<dbReference type="Proteomes" id="UP001153328">
    <property type="component" value="Unassembled WGS sequence"/>
</dbReference>
<comment type="caution">
    <text evidence="5">The sequence shown here is derived from an EMBL/GenBank/DDBJ whole genome shotgun (WGS) entry which is preliminary data.</text>
</comment>
<feature type="domain" description="HTH lacI-type" evidence="4">
    <location>
        <begin position="11"/>
        <end position="65"/>
    </location>
</feature>
<evidence type="ECO:0000256" key="3">
    <source>
        <dbReference type="ARBA" id="ARBA00023163"/>
    </source>
</evidence>
<dbReference type="RefSeq" id="WP_205048379.1">
    <property type="nucleotide sequence ID" value="NZ_CAJVAX010000002.1"/>
</dbReference>
<dbReference type="CDD" id="cd01392">
    <property type="entry name" value="HTH_LacI"/>
    <property type="match status" value="1"/>
</dbReference>
<dbReference type="Pfam" id="PF13377">
    <property type="entry name" value="Peripla_BP_3"/>
    <property type="match status" value="1"/>
</dbReference>
<dbReference type="SMART" id="SM00354">
    <property type="entry name" value="HTH_LACI"/>
    <property type="match status" value="1"/>
</dbReference>
<dbReference type="SUPFAM" id="SSF53822">
    <property type="entry name" value="Periplasmic binding protein-like I"/>
    <property type="match status" value="1"/>
</dbReference>
<dbReference type="CDD" id="cd01574">
    <property type="entry name" value="PBP1_LacI"/>
    <property type="match status" value="1"/>
</dbReference>
<dbReference type="InterPro" id="IPR000843">
    <property type="entry name" value="HTH_LacI"/>
</dbReference>
<dbReference type="InterPro" id="IPR028082">
    <property type="entry name" value="Peripla_BP_I"/>
</dbReference>
<evidence type="ECO:0000313" key="5">
    <source>
        <dbReference type="EMBL" id="CAG7612495.1"/>
    </source>
</evidence>
<dbReference type="PRINTS" id="PR00036">
    <property type="entry name" value="HTHLACI"/>
</dbReference>
<dbReference type="PROSITE" id="PS00356">
    <property type="entry name" value="HTH_LACI_1"/>
    <property type="match status" value="1"/>
</dbReference>
<dbReference type="Gene3D" id="1.10.260.40">
    <property type="entry name" value="lambda repressor-like DNA-binding domains"/>
    <property type="match status" value="1"/>
</dbReference>
<dbReference type="GO" id="GO:0000976">
    <property type="term" value="F:transcription cis-regulatory region binding"/>
    <property type="evidence" value="ECO:0007669"/>
    <property type="project" value="TreeGrafter"/>
</dbReference>
<proteinExistence type="predicted"/>
<evidence type="ECO:0000259" key="4">
    <source>
        <dbReference type="PROSITE" id="PS50932"/>
    </source>
</evidence>
<protein>
    <submittedName>
        <fullName evidence="5">LacI family transcription regulator</fullName>
    </submittedName>
</protein>
<keyword evidence="6" id="KW-1185">Reference proteome</keyword>
<accession>A0A9W4ECY7</accession>
<dbReference type="PANTHER" id="PTHR30146:SF109">
    <property type="entry name" value="HTH-TYPE TRANSCRIPTIONAL REGULATOR GALS"/>
    <property type="match status" value="1"/>
</dbReference>
<reference evidence="5" key="1">
    <citation type="submission" date="2021-06" db="EMBL/GenBank/DDBJ databases">
        <authorList>
            <person name="Arsene-Ploetze F."/>
        </authorList>
    </citation>
    <scope>NUCLEOTIDE SEQUENCE</scope>
    <source>
        <strain evidence="5">SBRY1</strain>
    </source>
</reference>
<organism evidence="5 6">
    <name type="scientific">Actinacidiphila bryophytorum</name>
    <dbReference type="NCBI Taxonomy" id="1436133"/>
    <lineage>
        <taxon>Bacteria</taxon>
        <taxon>Bacillati</taxon>
        <taxon>Actinomycetota</taxon>
        <taxon>Actinomycetes</taxon>
        <taxon>Kitasatosporales</taxon>
        <taxon>Streptomycetaceae</taxon>
        <taxon>Actinacidiphila</taxon>
    </lineage>
</organism>
<evidence type="ECO:0000256" key="2">
    <source>
        <dbReference type="ARBA" id="ARBA00023125"/>
    </source>
</evidence>
<dbReference type="PROSITE" id="PS50932">
    <property type="entry name" value="HTH_LACI_2"/>
    <property type="match status" value="1"/>
</dbReference>
<dbReference type="SUPFAM" id="SSF47413">
    <property type="entry name" value="lambda repressor-like DNA-binding domains"/>
    <property type="match status" value="1"/>
</dbReference>